<keyword evidence="4" id="KW-1185">Reference proteome</keyword>
<dbReference type="PANTHER" id="PTHR46361:SF1">
    <property type="entry name" value="F26K24.21 PROTEIN"/>
    <property type="match status" value="1"/>
</dbReference>
<dbReference type="PROSITE" id="PS51354">
    <property type="entry name" value="GLUTAREDOXIN_2"/>
    <property type="match status" value="1"/>
</dbReference>
<organism evidence="3 4">
    <name type="scientific">Hibiscus trionum</name>
    <name type="common">Flower of an hour</name>
    <dbReference type="NCBI Taxonomy" id="183268"/>
    <lineage>
        <taxon>Eukaryota</taxon>
        <taxon>Viridiplantae</taxon>
        <taxon>Streptophyta</taxon>
        <taxon>Embryophyta</taxon>
        <taxon>Tracheophyta</taxon>
        <taxon>Spermatophyta</taxon>
        <taxon>Magnoliopsida</taxon>
        <taxon>eudicotyledons</taxon>
        <taxon>Gunneridae</taxon>
        <taxon>Pentapetalae</taxon>
        <taxon>rosids</taxon>
        <taxon>malvids</taxon>
        <taxon>Malvales</taxon>
        <taxon>Malvaceae</taxon>
        <taxon>Malvoideae</taxon>
        <taxon>Hibiscus</taxon>
    </lineage>
</organism>
<dbReference type="InterPro" id="IPR006869">
    <property type="entry name" value="DUF547"/>
</dbReference>
<dbReference type="SUPFAM" id="SSF46785">
    <property type="entry name" value="Winged helix' DNA-binding domain"/>
    <property type="match status" value="1"/>
</dbReference>
<dbReference type="SUPFAM" id="SSF52833">
    <property type="entry name" value="Thioredoxin-like"/>
    <property type="match status" value="1"/>
</dbReference>
<evidence type="ECO:0000313" key="4">
    <source>
        <dbReference type="Proteomes" id="UP001165190"/>
    </source>
</evidence>
<dbReference type="InterPro" id="IPR036249">
    <property type="entry name" value="Thioredoxin-like_sf"/>
</dbReference>
<dbReference type="SMART" id="SM00049">
    <property type="entry name" value="DEP"/>
    <property type="match status" value="1"/>
</dbReference>
<evidence type="ECO:0000259" key="2">
    <source>
        <dbReference type="SMART" id="SM00049"/>
    </source>
</evidence>
<dbReference type="Pfam" id="PF04784">
    <property type="entry name" value="DUF547"/>
    <property type="match status" value="1"/>
</dbReference>
<protein>
    <recommendedName>
        <fullName evidence="2">DEP domain-containing protein</fullName>
    </recommendedName>
</protein>
<dbReference type="InterPro" id="IPR036388">
    <property type="entry name" value="WH-like_DNA-bd_sf"/>
</dbReference>
<sequence>MDSSEQAKADEDIEEKSDNDGGGGACETEPTAVSDDDKDDGDFVDVEIEKINQEKEEIKPPEEEKEESDCNSIKIKNPEIKEIQEYSDKDISSPTMYGNARNHYLPTIKSQAHLPKPDLLPPPTTPKVERSQSLSIAETMPSIGKYISERSNSFSEAIVRRLSSLNEDNDMVVKDDSLNFEVTEFRIPGVKVIVKLKPESELELRGRISFFTRSNCRECTAIRRFFRERRLVYVEINIDVFPKREKELIRRTGSSETPQIFFNDKWFGGLAALNELKESGVFVAKLKELVGERCPEGAPAIPVYGENDEEDEDDELVETVRYLRRSLPIQDRWVGMRIVKNCFSGVDLLEATIDHLDCSRKKGVMTAKRMGHRHFFHHVFGENEFEEGNHFYRFLEHEPFIMGCFNFRISTNDCDTKPASYLADRLSKLMFAMLEAYASDDRLHVNYNAINKSEEFRRYLNVARDLQRVNMKLLTPNERLAFFLNLHNAMAIHAVISIGHPEGILDKRAFFNEFLYVVGGYPYSLNIIVNGILRLNRTSPSSFIRPFSNSDRRLELAPTQVNPLIHFGLCNATRSSPAVRFFTADGVENELECAAKEYFQRGAIRFDMDTGTIYLTRIIKWYCEDFGQQEEALKWVMNYLDSTQSGLLAHLLADEDGQINVVYQDYDWSGNL</sequence>
<dbReference type="InterPro" id="IPR000591">
    <property type="entry name" value="DEP_dom"/>
</dbReference>
<dbReference type="Pfam" id="PF00462">
    <property type="entry name" value="Glutaredoxin"/>
    <property type="match status" value="1"/>
</dbReference>
<gene>
    <name evidence="3" type="ORF">HRI_004631400</name>
</gene>
<dbReference type="EMBL" id="BSYR01000056">
    <property type="protein sequence ID" value="GMJ09622.1"/>
    <property type="molecule type" value="Genomic_DNA"/>
</dbReference>
<evidence type="ECO:0000313" key="3">
    <source>
        <dbReference type="EMBL" id="GMJ09622.1"/>
    </source>
</evidence>
<name>A0A9W7J7H3_HIBTR</name>
<dbReference type="CDD" id="cd04371">
    <property type="entry name" value="DEP"/>
    <property type="match status" value="1"/>
</dbReference>
<feature type="compositionally biased region" description="Acidic residues" evidence="1">
    <location>
        <begin position="34"/>
        <end position="46"/>
    </location>
</feature>
<feature type="compositionally biased region" description="Basic and acidic residues" evidence="1">
    <location>
        <begin position="1"/>
        <end position="10"/>
    </location>
</feature>
<accession>A0A9W7J7H3</accession>
<feature type="domain" description="DEP" evidence="2">
    <location>
        <begin position="323"/>
        <end position="396"/>
    </location>
</feature>
<comment type="caution">
    <text evidence="3">The sequence shown here is derived from an EMBL/GenBank/DDBJ whole genome shotgun (WGS) entry which is preliminary data.</text>
</comment>
<dbReference type="InterPro" id="IPR002109">
    <property type="entry name" value="Glutaredoxin"/>
</dbReference>
<dbReference type="Gene3D" id="3.40.30.10">
    <property type="entry name" value="Glutaredoxin"/>
    <property type="match status" value="1"/>
</dbReference>
<dbReference type="OrthoDB" id="418495at2759"/>
<dbReference type="Proteomes" id="UP001165190">
    <property type="component" value="Unassembled WGS sequence"/>
</dbReference>
<dbReference type="Gene3D" id="1.10.10.10">
    <property type="entry name" value="Winged helix-like DNA-binding domain superfamily/Winged helix DNA-binding domain"/>
    <property type="match status" value="1"/>
</dbReference>
<dbReference type="InterPro" id="IPR036390">
    <property type="entry name" value="WH_DNA-bd_sf"/>
</dbReference>
<reference evidence="3" key="1">
    <citation type="submission" date="2023-05" db="EMBL/GenBank/DDBJ databases">
        <title>Genome and transcriptome analyses reveal genes involved in the formation of fine ridges on petal epidermal cells in Hibiscus trionum.</title>
        <authorList>
            <person name="Koshimizu S."/>
            <person name="Masuda S."/>
            <person name="Ishii T."/>
            <person name="Shirasu K."/>
            <person name="Hoshino A."/>
            <person name="Arita M."/>
        </authorList>
    </citation>
    <scope>NUCLEOTIDE SEQUENCE</scope>
    <source>
        <strain evidence="3">Hamamatsu line</strain>
    </source>
</reference>
<feature type="compositionally biased region" description="Basic and acidic residues" evidence="1">
    <location>
        <begin position="47"/>
        <end position="62"/>
    </location>
</feature>
<feature type="region of interest" description="Disordered" evidence="1">
    <location>
        <begin position="1"/>
        <end position="71"/>
    </location>
</feature>
<evidence type="ECO:0000256" key="1">
    <source>
        <dbReference type="SAM" id="MobiDB-lite"/>
    </source>
</evidence>
<dbReference type="GO" id="GO:0035556">
    <property type="term" value="P:intracellular signal transduction"/>
    <property type="evidence" value="ECO:0007669"/>
    <property type="project" value="InterPro"/>
</dbReference>
<proteinExistence type="predicted"/>
<dbReference type="Pfam" id="PF00610">
    <property type="entry name" value="DEP"/>
    <property type="match status" value="1"/>
</dbReference>
<dbReference type="PANTHER" id="PTHR46361">
    <property type="entry name" value="ELECTRON CARRIER/ PROTEIN DISULFIDE OXIDOREDUCTASE"/>
    <property type="match status" value="1"/>
</dbReference>
<dbReference type="AlphaFoldDB" id="A0A9W7J7H3"/>